<evidence type="ECO:0000256" key="3">
    <source>
        <dbReference type="SAM" id="Coils"/>
    </source>
</evidence>
<protein>
    <submittedName>
        <fullName evidence="6">Keratin, type I cytoskeletal 13</fullName>
    </submittedName>
</protein>
<feature type="region of interest" description="Disordered" evidence="4">
    <location>
        <begin position="1"/>
        <end position="28"/>
    </location>
</feature>
<dbReference type="PANTHER" id="PTHR23239">
    <property type="entry name" value="INTERMEDIATE FILAMENT"/>
    <property type="match status" value="1"/>
</dbReference>
<dbReference type="SMART" id="SM01391">
    <property type="entry name" value="Filament"/>
    <property type="match status" value="1"/>
</dbReference>
<dbReference type="InterPro" id="IPR039008">
    <property type="entry name" value="IF_rod_dom"/>
</dbReference>
<dbReference type="AlphaFoldDB" id="A0AA47MPZ1"/>
<dbReference type="Proteomes" id="UP001174136">
    <property type="component" value="Unassembled WGS sequence"/>
</dbReference>
<feature type="compositionally biased region" description="Low complexity" evidence="4">
    <location>
        <begin position="1"/>
        <end position="14"/>
    </location>
</feature>
<proteinExistence type="predicted"/>
<feature type="coiled-coil region" evidence="3">
    <location>
        <begin position="70"/>
        <end position="97"/>
    </location>
</feature>
<dbReference type="Gene3D" id="1.20.5.500">
    <property type="entry name" value="Single helix bin"/>
    <property type="match status" value="1"/>
</dbReference>
<dbReference type="SUPFAM" id="SSF64593">
    <property type="entry name" value="Intermediate filament protein, coiled coil region"/>
    <property type="match status" value="2"/>
</dbReference>
<dbReference type="FunFam" id="1.20.5.170:FF:000002">
    <property type="entry name" value="Type I keratin KA11"/>
    <property type="match status" value="1"/>
</dbReference>
<keyword evidence="1" id="KW-0403">Intermediate filament</keyword>
<reference evidence="6" key="1">
    <citation type="journal article" date="2023" name="Front. Mar. Sci.">
        <title>A new Merluccius polli reference genome to investigate the effects of global change in West African waters.</title>
        <authorList>
            <person name="Mateo J.L."/>
            <person name="Blanco-Fernandez C."/>
            <person name="Garcia-Vazquez E."/>
            <person name="Machado-Schiaffino G."/>
        </authorList>
    </citation>
    <scope>NUCLEOTIDE SEQUENCE</scope>
    <source>
        <strain evidence="6">C29</strain>
        <tissue evidence="6">Fin</tissue>
    </source>
</reference>
<dbReference type="Gene3D" id="1.20.5.1160">
    <property type="entry name" value="Vasodilator-stimulated phosphoprotein"/>
    <property type="match status" value="1"/>
</dbReference>
<keyword evidence="2 3" id="KW-0175">Coiled coil</keyword>
<evidence type="ECO:0000256" key="4">
    <source>
        <dbReference type="SAM" id="MobiDB-lite"/>
    </source>
</evidence>
<dbReference type="GO" id="GO:0005882">
    <property type="term" value="C:intermediate filament"/>
    <property type="evidence" value="ECO:0007669"/>
    <property type="project" value="UniProtKB-KW"/>
</dbReference>
<comment type="caution">
    <text evidence="6">The sequence shown here is derived from an EMBL/GenBank/DDBJ whole genome shotgun (WGS) entry which is preliminary data.</text>
</comment>
<evidence type="ECO:0000313" key="7">
    <source>
        <dbReference type="Proteomes" id="UP001174136"/>
    </source>
</evidence>
<name>A0AA47MPZ1_MERPO</name>
<evidence type="ECO:0000259" key="5">
    <source>
        <dbReference type="PROSITE" id="PS51842"/>
    </source>
</evidence>
<gene>
    <name evidence="6" type="primary">krt13_3</name>
    <name evidence="6" type="ORF">N1851_017132</name>
</gene>
<dbReference type="PROSITE" id="PS51842">
    <property type="entry name" value="IF_ROD_2"/>
    <property type="match status" value="1"/>
</dbReference>
<dbReference type="PANTHER" id="PTHR23239:SF367">
    <property type="entry name" value="KERATIN 15-RELATED"/>
    <property type="match status" value="1"/>
</dbReference>
<dbReference type="InterPro" id="IPR002957">
    <property type="entry name" value="Keratin_I"/>
</dbReference>
<feature type="coiled-coil region" evidence="3">
    <location>
        <begin position="275"/>
        <end position="341"/>
    </location>
</feature>
<keyword evidence="7" id="KW-1185">Reference proteome</keyword>
<dbReference type="PRINTS" id="PR01248">
    <property type="entry name" value="TYPE1KERATIN"/>
</dbReference>
<organism evidence="6 7">
    <name type="scientific">Merluccius polli</name>
    <name type="common">Benguela hake</name>
    <name type="synonym">Merluccius cadenati</name>
    <dbReference type="NCBI Taxonomy" id="89951"/>
    <lineage>
        <taxon>Eukaryota</taxon>
        <taxon>Metazoa</taxon>
        <taxon>Chordata</taxon>
        <taxon>Craniata</taxon>
        <taxon>Vertebrata</taxon>
        <taxon>Euteleostomi</taxon>
        <taxon>Actinopterygii</taxon>
        <taxon>Neopterygii</taxon>
        <taxon>Teleostei</taxon>
        <taxon>Neoteleostei</taxon>
        <taxon>Acanthomorphata</taxon>
        <taxon>Zeiogadaria</taxon>
        <taxon>Gadariae</taxon>
        <taxon>Gadiformes</taxon>
        <taxon>Gadoidei</taxon>
        <taxon>Merlucciidae</taxon>
        <taxon>Merluccius</taxon>
    </lineage>
</organism>
<evidence type="ECO:0000313" key="6">
    <source>
        <dbReference type="EMBL" id="KAK0144503.1"/>
    </source>
</evidence>
<sequence length="422" mass="47204">MASFSSRSSYSSGSPMRRTMLMSSSSGPSGLQAGSGSVYGGAGGFGVRISQASFNRASSMNQSVSEKATMQSLNNRLASYLEKVRSLEEANATLELNIRQFLGAKLLPEAHDWTVFQAEIKNIQNEIALASRANSSIFLAADNAKLAADDFKLKYENELAMHQMVDADMNGLRAVLGELTNAKSSLKQDIEGLKFELIKMSETHKKDLQDIQSQMGGQVNVEVDAAPQEDLSAAMDEIRRYYQGVTEKNHKDLEAWFLTKTTELNSEVSARTVTLESSKSEITDTRRIMQNLEIELESQLSMIDSLRSNLGDTQGRYGNILAGYQRQVSSLEEQLADLRAGLVAQGEEYKMLLDIKTRLELEITEYRRLLDGELLNVGGIKKQTNRFIDFREFAEVSGKHILYPYCYTYSRALPRLYQLHYL</sequence>
<feature type="domain" description="IF rod" evidence="5">
    <location>
        <begin position="66"/>
        <end position="377"/>
    </location>
</feature>
<evidence type="ECO:0000256" key="1">
    <source>
        <dbReference type="ARBA" id="ARBA00022754"/>
    </source>
</evidence>
<accession>A0AA47MPZ1</accession>
<dbReference type="GO" id="GO:0005198">
    <property type="term" value="F:structural molecule activity"/>
    <property type="evidence" value="ECO:0007669"/>
    <property type="project" value="InterPro"/>
</dbReference>
<dbReference type="Gene3D" id="1.20.5.170">
    <property type="match status" value="1"/>
</dbReference>
<dbReference type="EMBL" id="JAOPHQ010003131">
    <property type="protein sequence ID" value="KAK0144503.1"/>
    <property type="molecule type" value="Genomic_DNA"/>
</dbReference>
<dbReference type="Pfam" id="PF00038">
    <property type="entry name" value="Filament"/>
    <property type="match status" value="1"/>
</dbReference>
<evidence type="ECO:0000256" key="2">
    <source>
        <dbReference type="ARBA" id="ARBA00023054"/>
    </source>
</evidence>